<dbReference type="InterPro" id="IPR029063">
    <property type="entry name" value="SAM-dependent_MTases_sf"/>
</dbReference>
<evidence type="ECO:0000256" key="6">
    <source>
        <dbReference type="SAM" id="Coils"/>
    </source>
</evidence>
<comment type="catalytic activity">
    <reaction evidence="5">
        <text>a 2'-deoxyadenosine in DNA + S-adenosyl-L-methionine = an N(6)-methyl-2'-deoxyadenosine in DNA + S-adenosyl-L-homocysteine + H(+)</text>
        <dbReference type="Rhea" id="RHEA:15197"/>
        <dbReference type="Rhea" id="RHEA-COMP:12418"/>
        <dbReference type="Rhea" id="RHEA-COMP:12419"/>
        <dbReference type="ChEBI" id="CHEBI:15378"/>
        <dbReference type="ChEBI" id="CHEBI:57856"/>
        <dbReference type="ChEBI" id="CHEBI:59789"/>
        <dbReference type="ChEBI" id="CHEBI:90615"/>
        <dbReference type="ChEBI" id="CHEBI:90616"/>
        <dbReference type="EC" id="2.1.1.72"/>
    </reaction>
</comment>
<dbReference type="EMBL" id="QDDL01000007">
    <property type="protein sequence ID" value="PVZ66780.1"/>
    <property type="molecule type" value="Genomic_DNA"/>
</dbReference>
<feature type="coiled-coil region" evidence="6">
    <location>
        <begin position="889"/>
        <end position="916"/>
    </location>
</feature>
<dbReference type="Proteomes" id="UP000244906">
    <property type="component" value="Unassembled WGS sequence"/>
</dbReference>
<dbReference type="InterPro" id="IPR050953">
    <property type="entry name" value="N4_N6_ade-DNA_methylase"/>
</dbReference>
<dbReference type="PROSITE" id="PS00092">
    <property type="entry name" value="N6_MTASE"/>
    <property type="match status" value="1"/>
</dbReference>
<feature type="coiled-coil region" evidence="6">
    <location>
        <begin position="1140"/>
        <end position="1193"/>
    </location>
</feature>
<dbReference type="NCBIfam" id="NF033452">
    <property type="entry name" value="BREX_1_MTaseX"/>
    <property type="match status" value="1"/>
</dbReference>
<keyword evidence="2 8" id="KW-0489">Methyltransferase</keyword>
<comment type="caution">
    <text evidence="8">The sequence shown here is derived from an EMBL/GenBank/DDBJ whole genome shotgun (WGS) entry which is preliminary data.</text>
</comment>
<keyword evidence="3 8" id="KW-0808">Transferase</keyword>
<dbReference type="GO" id="GO:0006304">
    <property type="term" value="P:DNA modification"/>
    <property type="evidence" value="ECO:0007669"/>
    <property type="project" value="InterPro"/>
</dbReference>
<evidence type="ECO:0000256" key="1">
    <source>
        <dbReference type="ARBA" id="ARBA00011900"/>
    </source>
</evidence>
<dbReference type="SUPFAM" id="SSF53335">
    <property type="entry name" value="S-adenosyl-L-methionine-dependent methyltransferases"/>
    <property type="match status" value="1"/>
</dbReference>
<name>A0A2V1GZI7_9GAMM</name>
<gene>
    <name evidence="8" type="primary">pglX</name>
    <name evidence="8" type="ORF">DC094_16075</name>
</gene>
<dbReference type="InterPro" id="IPR002052">
    <property type="entry name" value="DNA_methylase_N6_adenine_CS"/>
</dbReference>
<dbReference type="PRINTS" id="PR00507">
    <property type="entry name" value="N12N6MTFRASE"/>
</dbReference>
<organism evidence="8 9">
    <name type="scientific">Pelagibaculum spongiae</name>
    <dbReference type="NCBI Taxonomy" id="2080658"/>
    <lineage>
        <taxon>Bacteria</taxon>
        <taxon>Pseudomonadati</taxon>
        <taxon>Pseudomonadota</taxon>
        <taxon>Gammaproteobacteria</taxon>
        <taxon>Oceanospirillales</taxon>
        <taxon>Pelagibaculum</taxon>
    </lineage>
</organism>
<dbReference type="Gene3D" id="3.40.50.150">
    <property type="entry name" value="Vaccinia Virus protein VP39"/>
    <property type="match status" value="1"/>
</dbReference>
<dbReference type="Pfam" id="PF07669">
    <property type="entry name" value="Eco57I"/>
    <property type="match status" value="1"/>
</dbReference>
<reference evidence="8 9" key="1">
    <citation type="submission" date="2018-04" db="EMBL/GenBank/DDBJ databases">
        <title>Thalassorhabdus spongiae gen. nov., sp. nov., isolated from a marine sponge in South-West Iceland.</title>
        <authorList>
            <person name="Knobloch S."/>
            <person name="Daussin A."/>
            <person name="Johannsson R."/>
            <person name="Marteinsson V.T."/>
        </authorList>
    </citation>
    <scope>NUCLEOTIDE SEQUENCE [LARGE SCALE GENOMIC DNA]</scope>
    <source>
        <strain evidence="8 9">Hp12</strain>
    </source>
</reference>
<dbReference type="InterPro" id="IPR047939">
    <property type="entry name" value="BREX_1_PglX"/>
</dbReference>
<accession>A0A2V1GZI7</accession>
<dbReference type="PANTHER" id="PTHR33841">
    <property type="entry name" value="DNA METHYLTRANSFERASE YEEA-RELATED"/>
    <property type="match status" value="1"/>
</dbReference>
<keyword evidence="6" id="KW-0175">Coiled coil</keyword>
<evidence type="ECO:0000256" key="5">
    <source>
        <dbReference type="ARBA" id="ARBA00047942"/>
    </source>
</evidence>
<keyword evidence="4" id="KW-0949">S-adenosyl-L-methionine</keyword>
<dbReference type="GO" id="GO:0009007">
    <property type="term" value="F:site-specific DNA-methyltransferase (adenine-specific) activity"/>
    <property type="evidence" value="ECO:0007669"/>
    <property type="project" value="UniProtKB-EC"/>
</dbReference>
<dbReference type="AlphaFoldDB" id="A0A2V1GZI7"/>
<evidence type="ECO:0000313" key="8">
    <source>
        <dbReference type="EMBL" id="PVZ66780.1"/>
    </source>
</evidence>
<feature type="domain" description="Type II methyltransferase M.TaqI-like" evidence="7">
    <location>
        <begin position="341"/>
        <end position="595"/>
    </location>
</feature>
<protein>
    <recommendedName>
        <fullName evidence="1">site-specific DNA-methyltransferase (adenine-specific)</fullName>
        <ecNumber evidence="1">2.1.1.72</ecNumber>
    </recommendedName>
</protein>
<evidence type="ECO:0000256" key="2">
    <source>
        <dbReference type="ARBA" id="ARBA00022603"/>
    </source>
</evidence>
<dbReference type="OrthoDB" id="9782445at2"/>
<keyword evidence="9" id="KW-1185">Reference proteome</keyword>
<dbReference type="GO" id="GO:0003676">
    <property type="term" value="F:nucleic acid binding"/>
    <property type="evidence" value="ECO:0007669"/>
    <property type="project" value="InterPro"/>
</dbReference>
<dbReference type="GO" id="GO:0032259">
    <property type="term" value="P:methylation"/>
    <property type="evidence" value="ECO:0007669"/>
    <property type="project" value="UniProtKB-KW"/>
</dbReference>
<proteinExistence type="predicted"/>
<sequence length="1225" mass="138702">MNRTQLKAYAPAARRDFITAITNRARTLGITEKNIAEAKVEGDVLMIDGRPHPVALAPLRKKLVERINLKGFDQVIQAMAYTWFNRFVAIRYMEIHGYLDHGYRVLSHPQGQSTPEILQQASHVELPGLNKEQVIDLQLDGNKDAELYRMLLIAQCNALNTAMPFLFERLDDETELLLPDNLLHSDSVIRQLVNRIDESNWQEIEIIGWLYQFYISERKDEVMGKVVSTADIPAATQLFTPNWIVKYLVQNSIGAQWLATYPDSDLKEKLEYYIEPAEQTESVQQQLAAITPDELNPEELTLIDPACGSGHILVEAYDLFKELYRERGYPRHKIPKLILEKNLFGLDIDTRAAQMAGFALLMKARADSPRVLSSTPKLNIAALHDSGELDDQTIAEELYRAAVHSESAVESGQLAVGSGQLFGGVDEGVTHSSGLAVSDIQALIQLFENGTTFGSLLTVPEELKAKLPQLETLLEQVLESGNALAQSHAREVMEGFLKPAQLLAAQYDAVVANPPYMGGKGMNSTLKKFAKDFYKDAKADLFACFIERGFTLAKPEGHNAMVTIQNWMFLSSYQVMRESIIKNKLFSSLIQIGYNSFPELNSKIVQCAAFSIRNNTISEAKSTYVNLNSAPQSANKHQVFINRDESIEYTLDQSVLRTIPGSPIAYWVSQNMRNSFASGTPLSELGSIGKGLDTGDNDLFLRLWWEVNSISNKWVACLKGGDFRKWYGNNNYKIVWDNNGERIREHKGSNIRNEKNYFKSGIAWSRITTHIPSFRRFETGHIFESTSPCAFVGDENYIVGFLNSKVCVTVLKILSPTIDFQSGHISSLPLLTTSCAEVIRDSTKEAVRVSEVDWNSEESSTNFQTNPLIATNDQHPTIQQSYTYWQTQNQQTITQMQQLEEENNRLFIDAYGLQDELTPDVPIEQITLTVNPPYRYAKGKTDAEYETLFRTDTMRELVSYAIGCMMGRYSLSAPGLIYAHSGGQDFQEVYDGKVSSSQLSVGSEEQKLLTENCPLKTENVFTPDEDGIIPITDTDWFADDVCNRLLKFIETAWPREKRDENLRFLAEGLGIKSGEAPVDALRRYLSKDFFKDHLKTYKKRPIYWLFSSGKHKAFECLVYLHRYNEGTLSRMRVDYVQPLLGKYESRIKLLRDNIEAASSTAARKKMEKECTLRQNQQLELRKYDEQLRHYTDQRIPLDLDDGVKVNYDKFGTLLANVNDVTGKKA</sequence>
<evidence type="ECO:0000259" key="7">
    <source>
        <dbReference type="Pfam" id="PF07669"/>
    </source>
</evidence>
<evidence type="ECO:0000256" key="4">
    <source>
        <dbReference type="ARBA" id="ARBA00022691"/>
    </source>
</evidence>
<evidence type="ECO:0000256" key="3">
    <source>
        <dbReference type="ARBA" id="ARBA00022679"/>
    </source>
</evidence>
<dbReference type="InterPro" id="IPR011639">
    <property type="entry name" value="MethylTrfase_TaqI-like_dom"/>
</dbReference>
<evidence type="ECO:0000313" key="9">
    <source>
        <dbReference type="Proteomes" id="UP000244906"/>
    </source>
</evidence>
<dbReference type="PANTHER" id="PTHR33841:SF1">
    <property type="entry name" value="DNA METHYLTRANSFERASE A"/>
    <property type="match status" value="1"/>
</dbReference>
<dbReference type="EC" id="2.1.1.72" evidence="1"/>
<dbReference type="RefSeq" id="WP_116688142.1">
    <property type="nucleotide sequence ID" value="NZ_CAWNYD010000007.1"/>
</dbReference>